<feature type="signal peptide" evidence="2">
    <location>
        <begin position="1"/>
        <end position="20"/>
    </location>
</feature>
<comment type="caution">
    <text evidence="3">The sequence shown here is derived from an EMBL/GenBank/DDBJ whole genome shotgun (WGS) entry which is preliminary data.</text>
</comment>
<dbReference type="Proteomes" id="UP001198163">
    <property type="component" value="Unassembled WGS sequence"/>
</dbReference>
<proteinExistence type="predicted"/>
<gene>
    <name evidence="3" type="ORF">K7J14_14930</name>
</gene>
<sequence>MKKLCIYCLTIFLLNSCAVFKPSTSALVYQPKKYTIETVYSKSSKLNYVIALPKNYDATTDDYPVIVFLHSMAERGNDPNLIIYNEFGEKSGLIPYLDDKDFPFIIVSPLCPDKTYWPFLSSKLNKMMKEIQSEYRVKKDNVYLTGVSMGGMGVWSFAMDYPEWFSAMIPISGGVYCPPMKNSPNKLKDISIWAFHSRNDIEIPLEKEAWFIKKLQEKNIDIKYTIEDGSEHYVHGVVYSDDEIYKWLLGKTKS</sequence>
<evidence type="ECO:0000256" key="1">
    <source>
        <dbReference type="ARBA" id="ARBA00022729"/>
    </source>
</evidence>
<dbReference type="AlphaFoldDB" id="A0AAE3JK10"/>
<name>A0AAE3JK10_9SPIR</name>
<reference evidence="3" key="1">
    <citation type="submission" date="2021-08" db="EMBL/GenBank/DDBJ databases">
        <title>Comparative analyses of Brucepasteria parasyntrophica and Teretinema zuelzerae.</title>
        <authorList>
            <person name="Song Y."/>
            <person name="Brune A."/>
        </authorList>
    </citation>
    <scope>NUCLEOTIDE SEQUENCE</scope>
    <source>
        <strain evidence="3">DSM 1903</strain>
    </source>
</reference>
<evidence type="ECO:0000256" key="2">
    <source>
        <dbReference type="SAM" id="SignalP"/>
    </source>
</evidence>
<dbReference type="PANTHER" id="PTHR43037">
    <property type="entry name" value="UNNAMED PRODUCT-RELATED"/>
    <property type="match status" value="1"/>
</dbReference>
<keyword evidence="3" id="KW-0378">Hydrolase</keyword>
<organism evidence="3 4">
    <name type="scientific">Teretinema zuelzerae</name>
    <dbReference type="NCBI Taxonomy" id="156"/>
    <lineage>
        <taxon>Bacteria</taxon>
        <taxon>Pseudomonadati</taxon>
        <taxon>Spirochaetota</taxon>
        <taxon>Spirochaetia</taxon>
        <taxon>Spirochaetales</taxon>
        <taxon>Treponemataceae</taxon>
        <taxon>Teretinema</taxon>
    </lineage>
</organism>
<evidence type="ECO:0000313" key="4">
    <source>
        <dbReference type="Proteomes" id="UP001198163"/>
    </source>
</evidence>
<protein>
    <submittedName>
        <fullName evidence="3">Alpha/beta hydrolase</fullName>
    </submittedName>
</protein>
<dbReference type="InterPro" id="IPR000801">
    <property type="entry name" value="Esterase-like"/>
</dbReference>
<evidence type="ECO:0000313" key="3">
    <source>
        <dbReference type="EMBL" id="MCD1655991.1"/>
    </source>
</evidence>
<dbReference type="PANTHER" id="PTHR43037:SF1">
    <property type="entry name" value="BLL1128 PROTEIN"/>
    <property type="match status" value="1"/>
</dbReference>
<dbReference type="SUPFAM" id="SSF53474">
    <property type="entry name" value="alpha/beta-Hydrolases"/>
    <property type="match status" value="1"/>
</dbReference>
<dbReference type="Gene3D" id="3.40.50.1820">
    <property type="entry name" value="alpha/beta hydrolase"/>
    <property type="match status" value="1"/>
</dbReference>
<dbReference type="Pfam" id="PF00756">
    <property type="entry name" value="Esterase"/>
    <property type="match status" value="1"/>
</dbReference>
<keyword evidence="4" id="KW-1185">Reference proteome</keyword>
<accession>A0AAE3JK10</accession>
<dbReference type="InterPro" id="IPR029058">
    <property type="entry name" value="AB_hydrolase_fold"/>
</dbReference>
<dbReference type="InterPro" id="IPR050955">
    <property type="entry name" value="Plant_Biomass_Hydrol_Est"/>
</dbReference>
<dbReference type="GO" id="GO:0016787">
    <property type="term" value="F:hydrolase activity"/>
    <property type="evidence" value="ECO:0007669"/>
    <property type="project" value="UniProtKB-KW"/>
</dbReference>
<dbReference type="EMBL" id="JAINWA010000003">
    <property type="protein sequence ID" value="MCD1655991.1"/>
    <property type="molecule type" value="Genomic_DNA"/>
</dbReference>
<keyword evidence="1 2" id="KW-0732">Signal</keyword>
<feature type="chain" id="PRO_5042073206" evidence="2">
    <location>
        <begin position="21"/>
        <end position="254"/>
    </location>
</feature>
<dbReference type="RefSeq" id="WP_230758219.1">
    <property type="nucleotide sequence ID" value="NZ_JAINWA010000003.1"/>
</dbReference>